<protein>
    <submittedName>
        <fullName evidence="1">Uncharacterized protein</fullName>
    </submittedName>
</protein>
<organism evidence="1">
    <name type="scientific">Planktothricoides sp. SpSt-374</name>
    <dbReference type="NCBI Taxonomy" id="2282167"/>
    <lineage>
        <taxon>Bacteria</taxon>
        <taxon>Bacillati</taxon>
        <taxon>Cyanobacteriota</taxon>
        <taxon>Cyanophyceae</taxon>
        <taxon>Oscillatoriophycideae</taxon>
        <taxon>Oscillatoriales</taxon>
        <taxon>Oscillatoriaceae</taxon>
        <taxon>Planktothricoides</taxon>
    </lineage>
</organism>
<accession>A0A7C3ZI42</accession>
<sequence length="99" mass="11041">MSVAWVCLKAFYPNLWIPGIGIFDDEVPIGQGGLGLIIPGLVMVLPARSHYRYGLHRNYTRGQEAQRLLPKPNSSRSAVLYNLTRVHDAGVSDSYSLER</sequence>
<gene>
    <name evidence="1" type="ORF">ENR15_02020</name>
</gene>
<proteinExistence type="predicted"/>
<dbReference type="AlphaFoldDB" id="A0A7C3ZI42"/>
<reference evidence="1" key="1">
    <citation type="journal article" date="2020" name="mSystems">
        <title>Genome- and Community-Level Interaction Insights into Carbon Utilization and Element Cycling Functions of Hydrothermarchaeota in Hydrothermal Sediment.</title>
        <authorList>
            <person name="Zhou Z."/>
            <person name="Liu Y."/>
            <person name="Xu W."/>
            <person name="Pan J."/>
            <person name="Luo Z.H."/>
            <person name="Li M."/>
        </authorList>
    </citation>
    <scope>NUCLEOTIDE SEQUENCE [LARGE SCALE GENOMIC DNA]</scope>
    <source>
        <strain evidence="1">SpSt-374</strain>
    </source>
</reference>
<evidence type="ECO:0000313" key="1">
    <source>
        <dbReference type="EMBL" id="HGF99464.1"/>
    </source>
</evidence>
<name>A0A7C3ZI42_9CYAN</name>
<dbReference type="EMBL" id="DSPX01000017">
    <property type="protein sequence ID" value="HGF99464.1"/>
    <property type="molecule type" value="Genomic_DNA"/>
</dbReference>
<comment type="caution">
    <text evidence="1">The sequence shown here is derived from an EMBL/GenBank/DDBJ whole genome shotgun (WGS) entry which is preliminary data.</text>
</comment>